<dbReference type="InterPro" id="IPR026610">
    <property type="entry name" value="Hen1"/>
</dbReference>
<evidence type="ECO:0000256" key="2">
    <source>
        <dbReference type="ARBA" id="ARBA00009026"/>
    </source>
</evidence>
<dbReference type="EMBL" id="POUB01000213">
    <property type="protein sequence ID" value="PZF91218.1"/>
    <property type="molecule type" value="Genomic_DNA"/>
</dbReference>
<gene>
    <name evidence="14" type="ORF">C1I99_23730</name>
</gene>
<dbReference type="InterPro" id="IPR024740">
    <property type="entry name" value="Hen1_N"/>
</dbReference>
<evidence type="ECO:0000256" key="1">
    <source>
        <dbReference type="ARBA" id="ARBA00001946"/>
    </source>
</evidence>
<keyword evidence="8" id="KW-0460">Magnesium</keyword>
<keyword evidence="6" id="KW-0949">S-adenosyl-L-methionine</keyword>
<dbReference type="NCBIfam" id="TIGR04074">
    <property type="entry name" value="bacter_Hen1"/>
    <property type="match status" value="1"/>
</dbReference>
<dbReference type="EC" id="2.1.1.386" evidence="11"/>
<dbReference type="GO" id="GO:0090486">
    <property type="term" value="F:small RNA 2'-O-methyltransferase activity"/>
    <property type="evidence" value="ECO:0007669"/>
    <property type="project" value="UniProtKB-EC"/>
</dbReference>
<evidence type="ECO:0000256" key="5">
    <source>
        <dbReference type="ARBA" id="ARBA00022679"/>
    </source>
</evidence>
<comment type="caution">
    <text evidence="14">The sequence shown here is derived from an EMBL/GenBank/DDBJ whole genome shotgun (WGS) entry which is preliminary data.</text>
</comment>
<keyword evidence="15" id="KW-1185">Reference proteome</keyword>
<dbReference type="PANTHER" id="PTHR21404">
    <property type="entry name" value="HEN1"/>
    <property type="match status" value="1"/>
</dbReference>
<reference evidence="14 15" key="1">
    <citation type="submission" date="2018-01" db="EMBL/GenBank/DDBJ databases">
        <title>Draft genome sequence of Salinispora sp. 13K206.</title>
        <authorList>
            <person name="Sahin N."/>
            <person name="Saygin H."/>
            <person name="Ay H."/>
        </authorList>
    </citation>
    <scope>NUCLEOTIDE SEQUENCE [LARGE SCALE GENOMIC DNA]</scope>
    <source>
        <strain evidence="14 15">13K206</strain>
    </source>
</reference>
<feature type="domain" description="Hen1 N-terminal" evidence="13">
    <location>
        <begin position="1"/>
        <end position="248"/>
    </location>
</feature>
<evidence type="ECO:0000256" key="6">
    <source>
        <dbReference type="ARBA" id="ARBA00022691"/>
    </source>
</evidence>
<keyword evidence="4 14" id="KW-0489">Methyltransferase</keyword>
<evidence type="ECO:0000256" key="3">
    <source>
        <dbReference type="ARBA" id="ARBA00021330"/>
    </source>
</evidence>
<dbReference type="Gene3D" id="3.30.1610.20">
    <property type="entry name" value="Hen1, N-terminal domain"/>
    <property type="match status" value="1"/>
</dbReference>
<accession>A0A2W2CHK1</accession>
<dbReference type="Gene3D" id="3.40.50.150">
    <property type="entry name" value="Vaccinia Virus protein VP39"/>
    <property type="match status" value="1"/>
</dbReference>
<dbReference type="PANTHER" id="PTHR21404:SF3">
    <property type="entry name" value="SMALL RNA 2'-O-METHYLTRANSFERASE"/>
    <property type="match status" value="1"/>
</dbReference>
<evidence type="ECO:0000256" key="12">
    <source>
        <dbReference type="ARBA" id="ARBA00048418"/>
    </source>
</evidence>
<dbReference type="OrthoDB" id="626362at2"/>
<protein>
    <recommendedName>
        <fullName evidence="3">Small RNA 2'-O-methyltransferase</fullName>
        <ecNumber evidence="11">2.1.1.386</ecNumber>
    </recommendedName>
</protein>
<dbReference type="InterPro" id="IPR038546">
    <property type="entry name" value="Hen1_N_sf"/>
</dbReference>
<keyword evidence="5 14" id="KW-0808">Transferase</keyword>
<evidence type="ECO:0000256" key="4">
    <source>
        <dbReference type="ARBA" id="ARBA00022603"/>
    </source>
</evidence>
<dbReference type="RefSeq" id="WP_111136437.1">
    <property type="nucleotide sequence ID" value="NZ_POUB01000213.1"/>
</dbReference>
<evidence type="ECO:0000256" key="11">
    <source>
        <dbReference type="ARBA" id="ARBA00035025"/>
    </source>
</evidence>
<dbReference type="GO" id="GO:0001510">
    <property type="term" value="P:RNA methylation"/>
    <property type="evidence" value="ECO:0007669"/>
    <property type="project" value="InterPro"/>
</dbReference>
<dbReference type="InterPro" id="IPR024026">
    <property type="entry name" value="3'-RNA_MeTfrase_Hen1_bac"/>
</dbReference>
<organism evidence="14 15">
    <name type="scientific">Micromonospora deserti</name>
    <dbReference type="NCBI Taxonomy" id="2070366"/>
    <lineage>
        <taxon>Bacteria</taxon>
        <taxon>Bacillati</taxon>
        <taxon>Actinomycetota</taxon>
        <taxon>Actinomycetes</taxon>
        <taxon>Micromonosporales</taxon>
        <taxon>Micromonosporaceae</taxon>
        <taxon>Micromonospora</taxon>
    </lineage>
</organism>
<name>A0A2W2CHK1_9ACTN</name>
<dbReference type="InterPro" id="IPR029063">
    <property type="entry name" value="SAM-dependent_MTases_sf"/>
</dbReference>
<dbReference type="AlphaFoldDB" id="A0A2W2CHK1"/>
<dbReference type="Proteomes" id="UP000248749">
    <property type="component" value="Unassembled WGS sequence"/>
</dbReference>
<proteinExistence type="inferred from homology"/>
<dbReference type="Pfam" id="PF12623">
    <property type="entry name" value="Hen1_L"/>
    <property type="match status" value="1"/>
</dbReference>
<keyword evidence="9" id="KW-0694">RNA-binding</keyword>
<dbReference type="SUPFAM" id="SSF53335">
    <property type="entry name" value="S-adenosyl-L-methionine-dependent methyltransferases"/>
    <property type="match status" value="1"/>
</dbReference>
<dbReference type="GO" id="GO:0031047">
    <property type="term" value="P:regulatory ncRNA-mediated gene silencing"/>
    <property type="evidence" value="ECO:0007669"/>
    <property type="project" value="UniProtKB-KW"/>
</dbReference>
<comment type="similarity">
    <text evidence="2">Belongs to the methyltransferase superfamily. HEN1 family.</text>
</comment>
<dbReference type="Pfam" id="PF13489">
    <property type="entry name" value="Methyltransf_23"/>
    <property type="match status" value="1"/>
</dbReference>
<comment type="cofactor">
    <cofactor evidence="1">
        <name>Mg(2+)</name>
        <dbReference type="ChEBI" id="CHEBI:18420"/>
    </cofactor>
</comment>
<sequence>MLLTLTTTHRPATDLGHLLVKHPERAHSFDVPVGTAHVFYPEAGEQRCTAALLLDVDPLRLAGARGRGRQPTATPESFTLGRYVNDRPYAASSLLSSALARVYRSALRGESRERPELVRSPIPLEVRVPVLRCRGGGDVAARMFTPLGWAVTATPIPLDERHPEWGDSRYVDLTLTGTLRVADALNHLYVLLPVLDDAKHYWVAPDEVDKLLRAGAGWLADHPERGMIIRRYLAHRRSLAGVALARLAEQRLADEPAVEADAVDETAGESGAGQPSLAVRRREAVLAALVASGASRVLDLGCGGGALLAALVGDRRFTEIVGTDVSTHALAVAARRLRLDRLPERQRDRIKLWQSALTYRDDRLRGYDAAVLMEVVEHVDPPRLPALEDAVFGHARPATVVVTTPNVEHNVRYEGLPAGRFRHPDHRFEWTRAEFAEWAARVGATFGYTVKISGVGDDDPEVGAPTQLAVLTRKETSR</sequence>
<evidence type="ECO:0000313" key="14">
    <source>
        <dbReference type="EMBL" id="PZF91218.1"/>
    </source>
</evidence>
<evidence type="ECO:0000256" key="8">
    <source>
        <dbReference type="ARBA" id="ARBA00022842"/>
    </source>
</evidence>
<keyword evidence="7" id="KW-0479">Metal-binding</keyword>
<dbReference type="GO" id="GO:0046872">
    <property type="term" value="F:metal ion binding"/>
    <property type="evidence" value="ECO:0007669"/>
    <property type="project" value="UniProtKB-KW"/>
</dbReference>
<evidence type="ECO:0000313" key="15">
    <source>
        <dbReference type="Proteomes" id="UP000248749"/>
    </source>
</evidence>
<dbReference type="GO" id="GO:0003723">
    <property type="term" value="F:RNA binding"/>
    <property type="evidence" value="ECO:0007669"/>
    <property type="project" value="UniProtKB-KW"/>
</dbReference>
<keyword evidence="10" id="KW-0943">RNA-mediated gene silencing</keyword>
<evidence type="ECO:0000256" key="10">
    <source>
        <dbReference type="ARBA" id="ARBA00023158"/>
    </source>
</evidence>
<comment type="catalytic activity">
    <reaction evidence="12">
        <text>small RNA 3'-end nucleotide + S-adenosyl-L-methionine = small RNA 3'-end 2'-O-methylnucleotide + S-adenosyl-L-homocysteine + H(+)</text>
        <dbReference type="Rhea" id="RHEA:37887"/>
        <dbReference type="Rhea" id="RHEA-COMP:10415"/>
        <dbReference type="Rhea" id="RHEA-COMP:10416"/>
        <dbReference type="ChEBI" id="CHEBI:15378"/>
        <dbReference type="ChEBI" id="CHEBI:57856"/>
        <dbReference type="ChEBI" id="CHEBI:59789"/>
        <dbReference type="ChEBI" id="CHEBI:74896"/>
        <dbReference type="ChEBI" id="CHEBI:74898"/>
        <dbReference type="EC" id="2.1.1.386"/>
    </reaction>
</comment>
<dbReference type="CDD" id="cd02440">
    <property type="entry name" value="AdoMet_MTases"/>
    <property type="match status" value="1"/>
</dbReference>
<evidence type="ECO:0000259" key="13">
    <source>
        <dbReference type="Pfam" id="PF12623"/>
    </source>
</evidence>
<evidence type="ECO:0000256" key="7">
    <source>
        <dbReference type="ARBA" id="ARBA00022723"/>
    </source>
</evidence>
<evidence type="ECO:0000256" key="9">
    <source>
        <dbReference type="ARBA" id="ARBA00022884"/>
    </source>
</evidence>